<comment type="caution">
    <text evidence="2">The sequence shown here is derived from an EMBL/GenBank/DDBJ whole genome shotgun (WGS) entry which is preliminary data.</text>
</comment>
<keyword evidence="1" id="KW-0472">Membrane</keyword>
<protein>
    <recommendedName>
        <fullName evidence="4">Type II secretion system protein GspH</fullName>
    </recommendedName>
</protein>
<organism evidence="2 3">
    <name type="scientific">Roseateles aquatilis</name>
    <dbReference type="NCBI Taxonomy" id="431061"/>
    <lineage>
        <taxon>Bacteria</taxon>
        <taxon>Pseudomonadati</taxon>
        <taxon>Pseudomonadota</taxon>
        <taxon>Betaproteobacteria</taxon>
        <taxon>Burkholderiales</taxon>
        <taxon>Sphaerotilaceae</taxon>
        <taxon>Roseateles</taxon>
    </lineage>
</organism>
<keyword evidence="3" id="KW-1185">Reference proteome</keyword>
<dbReference type="Proteomes" id="UP000197468">
    <property type="component" value="Unassembled WGS sequence"/>
</dbReference>
<accession>A0A246ITH7</accession>
<dbReference type="NCBIfam" id="TIGR02532">
    <property type="entry name" value="IV_pilin_GFxxxE"/>
    <property type="match status" value="1"/>
</dbReference>
<evidence type="ECO:0000256" key="1">
    <source>
        <dbReference type="SAM" id="Phobius"/>
    </source>
</evidence>
<proteinExistence type="predicted"/>
<dbReference type="SUPFAM" id="SSF54523">
    <property type="entry name" value="Pili subunits"/>
    <property type="match status" value="1"/>
</dbReference>
<sequence>MSARPSGRLRERRPSWRRRVQRGFTLIELIVAITIVAIASATVAMAVRDRADAELEREALHLASVLETARAEARAASLDVRWVPDAGNDIGRYRITGLPPALVKRLALEQPWLGEPPIIEIRGAAANGRTLRLGPEPLIGAQRVTLIRGDHRISLVTDGLRPFSVLKGDA</sequence>
<keyword evidence="1" id="KW-1133">Transmembrane helix</keyword>
<keyword evidence="1" id="KW-0812">Transmembrane</keyword>
<dbReference type="Pfam" id="PF07963">
    <property type="entry name" value="N_methyl"/>
    <property type="match status" value="1"/>
</dbReference>
<evidence type="ECO:0008006" key="4">
    <source>
        <dbReference type="Google" id="ProtNLM"/>
    </source>
</evidence>
<feature type="transmembrane region" description="Helical" evidence="1">
    <location>
        <begin position="21"/>
        <end position="47"/>
    </location>
</feature>
<evidence type="ECO:0000313" key="3">
    <source>
        <dbReference type="Proteomes" id="UP000197468"/>
    </source>
</evidence>
<dbReference type="PROSITE" id="PS00409">
    <property type="entry name" value="PROKAR_NTER_METHYL"/>
    <property type="match status" value="1"/>
</dbReference>
<reference evidence="2 3" key="1">
    <citation type="journal article" date="2008" name="Int. J. Syst. Evol. Microbiol.">
        <title>Description of Roseateles aquatilis sp. nov. and Roseateles terrae sp. nov., in the class Betaproteobacteria, and emended description of the genus Roseateles.</title>
        <authorList>
            <person name="Gomila M."/>
            <person name="Bowien B."/>
            <person name="Falsen E."/>
            <person name="Moore E.R."/>
            <person name="Lalucat J."/>
        </authorList>
    </citation>
    <scope>NUCLEOTIDE SEQUENCE [LARGE SCALE GENOMIC DNA]</scope>
    <source>
        <strain evidence="2 3">CCUG 48205</strain>
    </source>
</reference>
<dbReference type="InterPro" id="IPR045584">
    <property type="entry name" value="Pilin-like"/>
</dbReference>
<dbReference type="Gene3D" id="3.30.700.10">
    <property type="entry name" value="Glycoprotein, Type 4 Pilin"/>
    <property type="match status" value="1"/>
</dbReference>
<evidence type="ECO:0000313" key="2">
    <source>
        <dbReference type="EMBL" id="OWQ83538.1"/>
    </source>
</evidence>
<gene>
    <name evidence="2" type="ORF">CDN99_25730</name>
</gene>
<dbReference type="RefSeq" id="WP_088388227.1">
    <property type="nucleotide sequence ID" value="NZ_NIOF01000020.1"/>
</dbReference>
<dbReference type="InterPro" id="IPR012902">
    <property type="entry name" value="N_methyl_site"/>
</dbReference>
<name>A0A246ITH7_9BURK</name>
<dbReference type="EMBL" id="NIOF01000020">
    <property type="protein sequence ID" value="OWQ83538.1"/>
    <property type="molecule type" value="Genomic_DNA"/>
</dbReference>
<dbReference type="AlphaFoldDB" id="A0A246ITH7"/>
<dbReference type="OrthoDB" id="9154196at2"/>